<evidence type="ECO:0000313" key="7">
    <source>
        <dbReference type="EMBL" id="MEV8468341.1"/>
    </source>
</evidence>
<feature type="transmembrane region" description="Helical" evidence="5">
    <location>
        <begin position="105"/>
        <end position="130"/>
    </location>
</feature>
<feature type="domain" description="ABC transmembrane type-1" evidence="6">
    <location>
        <begin position="106"/>
        <end position="222"/>
    </location>
</feature>
<evidence type="ECO:0000256" key="4">
    <source>
        <dbReference type="ARBA" id="ARBA00023136"/>
    </source>
</evidence>
<protein>
    <submittedName>
        <fullName evidence="7">ABC transporter permease</fullName>
    </submittedName>
</protein>
<feature type="transmembrane region" description="Helical" evidence="5">
    <location>
        <begin position="10"/>
        <end position="27"/>
    </location>
</feature>
<dbReference type="SUPFAM" id="SSF161098">
    <property type="entry name" value="MetI-like"/>
    <property type="match status" value="1"/>
</dbReference>
<accession>A0ABV3L9W9</accession>
<evidence type="ECO:0000313" key="8">
    <source>
        <dbReference type="Proteomes" id="UP001553161"/>
    </source>
</evidence>
<evidence type="ECO:0000256" key="3">
    <source>
        <dbReference type="ARBA" id="ARBA00022989"/>
    </source>
</evidence>
<comment type="caution">
    <text evidence="7">The sequence shown here is derived from an EMBL/GenBank/DDBJ whole genome shotgun (WGS) entry which is preliminary data.</text>
</comment>
<evidence type="ECO:0000256" key="2">
    <source>
        <dbReference type="ARBA" id="ARBA00022692"/>
    </source>
</evidence>
<sequence>MYLIYLAKRFLMLFLVVVTAATLNFFVPRMTDRNPILEKITEMSESSAPGSVDMQGLLEVFNERFGLNRPLFEQYLDYLTDMLVLDLNYSITSYPTRVSDMIAQALPWTLGLMVTATLIAFVLGTILGALTVWRKSSRLLQITVPVIMVFSAIPFYLIGLLLICFLAYRAGWFPIGGGHSITALPGWDWEFARDVIRHSILPAASIVIAFVGIWALGMRGMM</sequence>
<keyword evidence="4 5" id="KW-0472">Membrane</keyword>
<feature type="transmembrane region" description="Helical" evidence="5">
    <location>
        <begin position="142"/>
        <end position="168"/>
    </location>
</feature>
<dbReference type="EMBL" id="JBFBVU010000026">
    <property type="protein sequence ID" value="MEV8468341.1"/>
    <property type="molecule type" value="Genomic_DNA"/>
</dbReference>
<dbReference type="PANTHER" id="PTHR43376:SF1">
    <property type="entry name" value="OLIGOPEPTIDE TRANSPORT SYSTEM PERMEASE PROTEIN"/>
    <property type="match status" value="1"/>
</dbReference>
<organism evidence="7 8">
    <name type="scientific">Meridianimarinicoccus marinus</name>
    <dbReference type="NCBI Taxonomy" id="3231483"/>
    <lineage>
        <taxon>Bacteria</taxon>
        <taxon>Pseudomonadati</taxon>
        <taxon>Pseudomonadota</taxon>
        <taxon>Alphaproteobacteria</taxon>
        <taxon>Rhodobacterales</taxon>
        <taxon>Paracoccaceae</taxon>
        <taxon>Meridianimarinicoccus</taxon>
    </lineage>
</organism>
<keyword evidence="2 5" id="KW-0812">Transmembrane</keyword>
<dbReference type="PROSITE" id="PS50928">
    <property type="entry name" value="ABC_TM1"/>
    <property type="match status" value="1"/>
</dbReference>
<feature type="transmembrane region" description="Helical" evidence="5">
    <location>
        <begin position="195"/>
        <end position="216"/>
    </location>
</feature>
<dbReference type="Proteomes" id="UP001553161">
    <property type="component" value="Unassembled WGS sequence"/>
</dbReference>
<dbReference type="Gene3D" id="1.10.3720.10">
    <property type="entry name" value="MetI-like"/>
    <property type="match status" value="1"/>
</dbReference>
<gene>
    <name evidence="7" type="ORF">AB0T83_16310</name>
</gene>
<dbReference type="InterPro" id="IPR035906">
    <property type="entry name" value="MetI-like_sf"/>
</dbReference>
<name>A0ABV3L9W9_9RHOB</name>
<dbReference type="PANTHER" id="PTHR43376">
    <property type="entry name" value="OLIGOPEPTIDE TRANSPORT SYSTEM PERMEASE PROTEIN"/>
    <property type="match status" value="1"/>
</dbReference>
<reference evidence="7 8" key="1">
    <citation type="submission" date="2024-07" db="EMBL/GenBank/DDBJ databases">
        <authorList>
            <person name="Kang M."/>
        </authorList>
    </citation>
    <scope>NUCLEOTIDE SEQUENCE [LARGE SCALE GENOMIC DNA]</scope>
    <source>
        <strain evidence="7 8">DFM31</strain>
    </source>
</reference>
<keyword evidence="8" id="KW-1185">Reference proteome</keyword>
<proteinExistence type="predicted"/>
<evidence type="ECO:0000259" key="6">
    <source>
        <dbReference type="PROSITE" id="PS50928"/>
    </source>
</evidence>
<evidence type="ECO:0000256" key="5">
    <source>
        <dbReference type="SAM" id="Phobius"/>
    </source>
</evidence>
<dbReference type="InterPro" id="IPR000515">
    <property type="entry name" value="MetI-like"/>
</dbReference>
<comment type="subcellular location">
    <subcellularLocation>
        <location evidence="1">Cell membrane</location>
        <topology evidence="1">Multi-pass membrane protein</topology>
    </subcellularLocation>
</comment>
<evidence type="ECO:0000256" key="1">
    <source>
        <dbReference type="ARBA" id="ARBA00004651"/>
    </source>
</evidence>
<keyword evidence="3 5" id="KW-1133">Transmembrane helix</keyword>
<dbReference type="RefSeq" id="WP_366194290.1">
    <property type="nucleotide sequence ID" value="NZ_JBFBVU010000026.1"/>
</dbReference>